<evidence type="ECO:0000313" key="3">
    <source>
        <dbReference type="Proteomes" id="UP000284842"/>
    </source>
</evidence>
<organism evidence="2 3">
    <name type="scientific">Panaeolus cyanescens</name>
    <dbReference type="NCBI Taxonomy" id="181874"/>
    <lineage>
        <taxon>Eukaryota</taxon>
        <taxon>Fungi</taxon>
        <taxon>Dikarya</taxon>
        <taxon>Basidiomycota</taxon>
        <taxon>Agaricomycotina</taxon>
        <taxon>Agaricomycetes</taxon>
        <taxon>Agaricomycetidae</taxon>
        <taxon>Agaricales</taxon>
        <taxon>Agaricineae</taxon>
        <taxon>Galeropsidaceae</taxon>
        <taxon>Panaeolus</taxon>
    </lineage>
</organism>
<evidence type="ECO:0000313" key="2">
    <source>
        <dbReference type="EMBL" id="PPR05561.1"/>
    </source>
</evidence>
<dbReference type="AlphaFoldDB" id="A0A409YRC3"/>
<dbReference type="Proteomes" id="UP000284842">
    <property type="component" value="Unassembled WGS sequence"/>
</dbReference>
<proteinExistence type="predicted"/>
<name>A0A409YRC3_9AGAR</name>
<evidence type="ECO:0000256" key="1">
    <source>
        <dbReference type="SAM" id="MobiDB-lite"/>
    </source>
</evidence>
<comment type="caution">
    <text evidence="2">The sequence shown here is derived from an EMBL/GenBank/DDBJ whole genome shotgun (WGS) entry which is preliminary data.</text>
</comment>
<dbReference type="EMBL" id="NHTK01000792">
    <property type="protein sequence ID" value="PPR05561.1"/>
    <property type="molecule type" value="Genomic_DNA"/>
</dbReference>
<protein>
    <submittedName>
        <fullName evidence="2">Uncharacterized protein</fullName>
    </submittedName>
</protein>
<feature type="region of interest" description="Disordered" evidence="1">
    <location>
        <begin position="219"/>
        <end position="240"/>
    </location>
</feature>
<feature type="region of interest" description="Disordered" evidence="1">
    <location>
        <begin position="1"/>
        <end position="27"/>
    </location>
</feature>
<keyword evidence="3" id="KW-1185">Reference proteome</keyword>
<feature type="compositionally biased region" description="Polar residues" evidence="1">
    <location>
        <begin position="1"/>
        <end position="22"/>
    </location>
</feature>
<sequence length="312" mass="34815">MQPSNISEQNGSPTTSSSQSTDLPIVTGGPRLASNCIGTASDFFDPEFDWDKAMEDFRTVDLTLLESIWSSLEESSHSPTQPITTFESEGGARHLHDEPLWDECDDHLLQRDESAYAVNVSTYEPNLYVSPPNFSHPVDVSNAHADDVHVPPSNFPNLPWTNDIQDRLAPAHIPWQWAVNPLQGRQPLHPVPLPNHPDPMAPPPAKRQKVYHVPTLAPEPEAGPSTAYTPPATIASETGRRRRVVIKERDNANWLPRNPPTPFQCGDNITPNCPDEFYDIRDFEFHIREVHHVPAARSGTDATRIIAAEDRD</sequence>
<gene>
    <name evidence="2" type="ORF">CVT24_003300</name>
</gene>
<reference evidence="2 3" key="1">
    <citation type="journal article" date="2018" name="Evol. Lett.">
        <title>Horizontal gene cluster transfer increased hallucinogenic mushroom diversity.</title>
        <authorList>
            <person name="Reynolds H.T."/>
            <person name="Vijayakumar V."/>
            <person name="Gluck-Thaler E."/>
            <person name="Korotkin H.B."/>
            <person name="Matheny P.B."/>
            <person name="Slot J.C."/>
        </authorList>
    </citation>
    <scope>NUCLEOTIDE SEQUENCE [LARGE SCALE GENOMIC DNA]</scope>
    <source>
        <strain evidence="2 3">2629</strain>
    </source>
</reference>
<dbReference type="InParanoid" id="A0A409YRC3"/>
<accession>A0A409YRC3</accession>